<dbReference type="SUPFAM" id="SSF51445">
    <property type="entry name" value="(Trans)glycosidases"/>
    <property type="match status" value="1"/>
</dbReference>
<dbReference type="InterPro" id="IPR050314">
    <property type="entry name" value="Glycosyl_Hydrlase_18"/>
</dbReference>
<proteinExistence type="inferred from homology"/>
<dbReference type="Proteomes" id="UP001642482">
    <property type="component" value="Unassembled WGS sequence"/>
</dbReference>
<name>A0ABP0CFR5_9PEZI</name>
<dbReference type="Gene3D" id="3.20.20.80">
    <property type="entry name" value="Glycosidases"/>
    <property type="match status" value="1"/>
</dbReference>
<feature type="domain" description="GH18" evidence="7">
    <location>
        <begin position="70"/>
        <end position="455"/>
    </location>
</feature>
<organism evidence="8 9">
    <name type="scientific">Sporothrix eucalyptigena</name>
    <dbReference type="NCBI Taxonomy" id="1812306"/>
    <lineage>
        <taxon>Eukaryota</taxon>
        <taxon>Fungi</taxon>
        <taxon>Dikarya</taxon>
        <taxon>Ascomycota</taxon>
        <taxon>Pezizomycotina</taxon>
        <taxon>Sordariomycetes</taxon>
        <taxon>Sordariomycetidae</taxon>
        <taxon>Ophiostomatales</taxon>
        <taxon>Ophiostomataceae</taxon>
        <taxon>Sporothrix</taxon>
    </lineage>
</organism>
<feature type="compositionally biased region" description="Polar residues" evidence="5">
    <location>
        <begin position="574"/>
        <end position="599"/>
    </location>
</feature>
<feature type="disulfide bond" evidence="4">
    <location>
        <begin position="13"/>
        <end position="25"/>
    </location>
</feature>
<keyword evidence="9" id="KW-1185">Reference proteome</keyword>
<sequence>MCGRKSLGGNLKCGMNLCCSYSGWCGYEDVHCQHSDGFGTGKGDCQKDMGYCGDPGPKMPKAVGGTSASGRKIGYWQSSNIHKRQFKNGQFKCPPVRPGDIPLDTNIPLGGRWTHLYYAFGAINPTTFHIVDDPTKESLYKEFTALKYRPNGPQTWMAVGGFDFSDPGVDPDAETDTDPDVSTHSTWSDMAMTQDRRAAFIQSTMAFMEKYGFQGIDLDWEYPVAEDRGGRPEDTKNFVSLVREMRQAFGTNYGMSVALAPDFWYLRYYDAVAMQPYVDWFGFMAYDLHGVWASDSKSKIVRGHTDADEIYKDIIPLAFDGLDFSKINFGMAIYGRGFTLKDPGCRTMDGNCSWTGGNEAGICTDFSGVLSYDEIQQKIADAKLQNRPGPSLDATTMMKYFTWGDKQQNWIGYDDQETWQLKQASLADKYGFVGQGLNISDVYIDPALICQDGNAANRTVSCHAPCRLIMPECAIPTTTVTATYTVSIEVYQGPSSTLTETITTAVTITTASISFSPVYVGGGRSGGDSFTPVPIIPMPPIVLPVTPTAGGTVTSRTVSLPNWPTTGEWPPSGGVTNQDPWQAPTQSQSGSIGRTTTQEPYVFSPSYSPPTIETTKTTSTTTAAGVMMTWPPGSIEPTDQDDKDIIPCDAWFLRICFSWPGFNFKGFRFKFPVPPGLYIFPPPDPAAIKPPPGLNINIKPEPHITLTRGNDNKWTTPQQDDQTNSCAHSTTVYDTVVSVQATVTASGRSTWTTSSTILSTRIPRSGCNLQPTATTSATATINTDCPHAAGIYVAPSKTSEYESGSEASSYHGSGTGSDSSRRKRRAEDDLDCWFDHFGIVIPEDPFNSDDVDRLLNDYKANRHLQFTKIWAPSHRGFTAGYFLEDATPRLENELLALRSQKKEFVDIQMSDLPVLPYGVRGGPLENGGVYVTPYVNEGDHASQSAAMAAGKQLGIAKRASLITSSAGEESFIEGHDLEVFFWTLEGMVHILESITARADKGLSSVVNLSFDLQRGGNIGANVMLVMGNAILFEIYKLNAPIVVCSGNHYPKDPSFYWPQSAAYPDDIAYDYIPGSPDREQLRAFARSVTLVGATTKNGPKADFSQIGSFVKVHAPGKSLWMVVENGLIQTDNQDEHGTSYGKMGAMSKLARLLHVRPDYPWPAKYATPDFPETLLPPTIWNGQLSEDLSCLVKEDVAKMTQAQKNICPNIADERFWTQENYYNNARNVNDNNNGPSIEWQPGDPGPLCPASPGATPIRGSGRGTLPPDLNGRSPQIELGPGRCGVGCNDDWYCDDSAAGMPPFYQDPKDPNKSNPLLGILPLSGPPLPSPQPPSPSPQPPKDRKCHFHLQETFINSIHPPPSDQKAVELNFTSYDPNNANNAIGGDLLGLDLGKGFVWHTAQSKLPADVVVTLADCPATKKRRGTDGSDTADGSDTTDGQALYNCRITFTTSGHTWSSADRDASKAAYCIVGNYDMGPVKNVNREMDCYYTC</sequence>
<dbReference type="PANTHER" id="PTHR11177:SF333">
    <property type="entry name" value="CHITINASE"/>
    <property type="match status" value="1"/>
</dbReference>
<accession>A0ABP0CFR5</accession>
<feature type="domain" description="Chitin-binding type-1" evidence="6">
    <location>
        <begin position="1"/>
        <end position="54"/>
    </location>
</feature>
<gene>
    <name evidence="8" type="ORF">SEUCBS140593_007695</name>
</gene>
<feature type="compositionally biased region" description="Low complexity" evidence="5">
    <location>
        <begin position="802"/>
        <end position="812"/>
    </location>
</feature>
<dbReference type="Gene3D" id="3.10.50.10">
    <property type="match status" value="1"/>
</dbReference>
<feature type="region of interest" description="Disordered" evidence="5">
    <location>
        <begin position="1302"/>
        <end position="1344"/>
    </location>
</feature>
<feature type="compositionally biased region" description="Pro residues" evidence="5">
    <location>
        <begin position="1323"/>
        <end position="1339"/>
    </location>
</feature>
<evidence type="ECO:0000259" key="7">
    <source>
        <dbReference type="PROSITE" id="PS51910"/>
    </source>
</evidence>
<dbReference type="InterPro" id="IPR001223">
    <property type="entry name" value="Glyco_hydro18_cat"/>
</dbReference>
<dbReference type="PROSITE" id="PS50941">
    <property type="entry name" value="CHIT_BIND_I_2"/>
    <property type="match status" value="1"/>
</dbReference>
<dbReference type="InterPro" id="IPR036852">
    <property type="entry name" value="Peptidase_S8/S53_dom_sf"/>
</dbReference>
<feature type="region of interest" description="Disordered" evidence="5">
    <location>
        <begin position="1249"/>
        <end position="1277"/>
    </location>
</feature>
<dbReference type="InterPro" id="IPR029070">
    <property type="entry name" value="Chitinase_insertion_sf"/>
</dbReference>
<evidence type="ECO:0000313" key="8">
    <source>
        <dbReference type="EMBL" id="CAK7230756.1"/>
    </source>
</evidence>
<comment type="caution">
    <text evidence="8">The sequence shown here is derived from an EMBL/GenBank/DDBJ whole genome shotgun (WGS) entry which is preliminary data.</text>
</comment>
<protein>
    <recommendedName>
        <fullName evidence="2">chitinase</fullName>
        <ecNumber evidence="2">3.2.1.14</ecNumber>
    </recommendedName>
</protein>
<evidence type="ECO:0000313" key="9">
    <source>
        <dbReference type="Proteomes" id="UP001642482"/>
    </source>
</evidence>
<dbReference type="SMART" id="SM00636">
    <property type="entry name" value="Glyco_18"/>
    <property type="match status" value="1"/>
</dbReference>
<dbReference type="EMBL" id="CAWUHD010000096">
    <property type="protein sequence ID" value="CAK7230756.1"/>
    <property type="molecule type" value="Genomic_DNA"/>
</dbReference>
<evidence type="ECO:0000256" key="3">
    <source>
        <dbReference type="ARBA" id="ARBA00022669"/>
    </source>
</evidence>
<evidence type="ECO:0000256" key="1">
    <source>
        <dbReference type="ARBA" id="ARBA00008682"/>
    </source>
</evidence>
<dbReference type="SUPFAM" id="SSF57016">
    <property type="entry name" value="Plant lectins/antimicrobial peptides"/>
    <property type="match status" value="1"/>
</dbReference>
<reference evidence="8 9" key="1">
    <citation type="submission" date="2024-01" db="EMBL/GenBank/DDBJ databases">
        <authorList>
            <person name="Allen C."/>
            <person name="Tagirdzhanova G."/>
        </authorList>
    </citation>
    <scope>NUCLEOTIDE SEQUENCE [LARGE SCALE GENOMIC DNA]</scope>
</reference>
<dbReference type="Pfam" id="PF00704">
    <property type="entry name" value="Glyco_hydro_18"/>
    <property type="match status" value="1"/>
</dbReference>
<dbReference type="PROSITE" id="PS51910">
    <property type="entry name" value="GH18_2"/>
    <property type="match status" value="1"/>
</dbReference>
<evidence type="ECO:0000256" key="2">
    <source>
        <dbReference type="ARBA" id="ARBA00012729"/>
    </source>
</evidence>
<dbReference type="Gene3D" id="3.40.50.200">
    <property type="entry name" value="Peptidase S8/S53 domain"/>
    <property type="match status" value="1"/>
</dbReference>
<evidence type="ECO:0000256" key="5">
    <source>
        <dbReference type="SAM" id="MobiDB-lite"/>
    </source>
</evidence>
<keyword evidence="4" id="KW-1015">Disulfide bond</keyword>
<dbReference type="InterPro" id="IPR017853">
    <property type="entry name" value="GH"/>
</dbReference>
<dbReference type="EC" id="3.2.1.14" evidence="2"/>
<feature type="region of interest" description="Disordered" evidence="5">
    <location>
        <begin position="557"/>
        <end position="619"/>
    </location>
</feature>
<evidence type="ECO:0000256" key="4">
    <source>
        <dbReference type="PROSITE-ProRule" id="PRU00261"/>
    </source>
</evidence>
<dbReference type="InterPro" id="IPR011583">
    <property type="entry name" value="Chitinase_II/V-like_cat"/>
</dbReference>
<feature type="region of interest" description="Disordered" evidence="5">
    <location>
        <begin position="802"/>
        <end position="822"/>
    </location>
</feature>
<dbReference type="Gene3D" id="3.30.60.10">
    <property type="entry name" value="Endochitinase-like"/>
    <property type="match status" value="1"/>
</dbReference>
<comment type="similarity">
    <text evidence="1">Belongs to the glycosyl hydrolase 18 family. Chitinase class V subfamily.</text>
</comment>
<comment type="caution">
    <text evidence="4">Lacks conserved residue(s) required for the propagation of feature annotation.</text>
</comment>
<feature type="disulfide bond" evidence="4">
    <location>
        <begin position="18"/>
        <end position="32"/>
    </location>
</feature>
<dbReference type="SUPFAM" id="SSF54556">
    <property type="entry name" value="Chitinase insertion domain"/>
    <property type="match status" value="1"/>
</dbReference>
<keyword evidence="3 4" id="KW-0147">Chitin-binding</keyword>
<dbReference type="InterPro" id="IPR001002">
    <property type="entry name" value="Chitin-bd_1"/>
</dbReference>
<dbReference type="InterPro" id="IPR036861">
    <property type="entry name" value="Endochitinase-like_sf"/>
</dbReference>
<dbReference type="CDD" id="cd00035">
    <property type="entry name" value="ChtBD1"/>
    <property type="match status" value="1"/>
</dbReference>
<dbReference type="PANTHER" id="PTHR11177">
    <property type="entry name" value="CHITINASE"/>
    <property type="match status" value="1"/>
</dbReference>
<dbReference type="SUPFAM" id="SSF52743">
    <property type="entry name" value="Subtilisin-like"/>
    <property type="match status" value="1"/>
</dbReference>
<evidence type="ECO:0000259" key="6">
    <source>
        <dbReference type="PROSITE" id="PS50941"/>
    </source>
</evidence>